<accession>A0A821N1Y4</accession>
<name>A0A821N1Y4_9BILA</name>
<proteinExistence type="predicted"/>
<evidence type="ECO:0000313" key="3">
    <source>
        <dbReference type="Proteomes" id="UP000663873"/>
    </source>
</evidence>
<evidence type="ECO:0000313" key="2">
    <source>
        <dbReference type="EMBL" id="CAF4778534.1"/>
    </source>
</evidence>
<protein>
    <submittedName>
        <fullName evidence="2">Uncharacterized protein</fullName>
    </submittedName>
</protein>
<reference evidence="2" key="1">
    <citation type="submission" date="2021-02" db="EMBL/GenBank/DDBJ databases">
        <authorList>
            <person name="Nowell W R."/>
        </authorList>
    </citation>
    <scope>NUCLEOTIDE SEQUENCE</scope>
</reference>
<gene>
    <name evidence="2" type="ORF">UJA718_LOCUS40264</name>
</gene>
<feature type="compositionally biased region" description="Low complexity" evidence="1">
    <location>
        <begin position="17"/>
        <end position="33"/>
    </location>
</feature>
<dbReference type="AlphaFoldDB" id="A0A821N1Y4"/>
<organism evidence="2 3">
    <name type="scientific">Rotaria socialis</name>
    <dbReference type="NCBI Taxonomy" id="392032"/>
    <lineage>
        <taxon>Eukaryota</taxon>
        <taxon>Metazoa</taxon>
        <taxon>Spiralia</taxon>
        <taxon>Gnathifera</taxon>
        <taxon>Rotifera</taxon>
        <taxon>Eurotatoria</taxon>
        <taxon>Bdelloidea</taxon>
        <taxon>Philodinida</taxon>
        <taxon>Philodinidae</taxon>
        <taxon>Rotaria</taxon>
    </lineage>
</organism>
<keyword evidence="3" id="KW-1185">Reference proteome</keyword>
<dbReference type="EMBL" id="CAJOBP010044188">
    <property type="protein sequence ID" value="CAF4778534.1"/>
    <property type="molecule type" value="Genomic_DNA"/>
</dbReference>
<sequence length="103" mass="10891">MKDIQRGIVGGNPSQPAKPTAYPPTTASSYQPAAAPPYPQQPLAPSTGSQPPATAPDGSALPYPTAYMQPFFPMPPGYNPYNPFFNMMAPPYPIAGAPQYPPQ</sequence>
<evidence type="ECO:0000256" key="1">
    <source>
        <dbReference type="SAM" id="MobiDB-lite"/>
    </source>
</evidence>
<feature type="non-terminal residue" evidence="2">
    <location>
        <position position="1"/>
    </location>
</feature>
<feature type="region of interest" description="Disordered" evidence="1">
    <location>
        <begin position="1"/>
        <end position="61"/>
    </location>
</feature>
<dbReference type="Proteomes" id="UP000663873">
    <property type="component" value="Unassembled WGS sequence"/>
</dbReference>
<comment type="caution">
    <text evidence="2">The sequence shown here is derived from an EMBL/GenBank/DDBJ whole genome shotgun (WGS) entry which is preliminary data.</text>
</comment>